<dbReference type="GeneID" id="100366474"/>
<gene>
    <name evidence="12" type="primary">LOC100366474</name>
</gene>
<evidence type="ECO:0000313" key="12">
    <source>
        <dbReference type="RefSeq" id="XP_002738876.1"/>
    </source>
</evidence>
<evidence type="ECO:0000256" key="9">
    <source>
        <dbReference type="ARBA" id="ARBA00023180"/>
    </source>
</evidence>
<dbReference type="InterPro" id="IPR009729">
    <property type="entry name" value="Gal-3-0_sulfotransfrase"/>
</dbReference>
<reference evidence="12" key="1">
    <citation type="submission" date="2025-08" db="UniProtKB">
        <authorList>
            <consortium name="RefSeq"/>
        </authorList>
    </citation>
    <scope>IDENTIFICATION</scope>
    <source>
        <tissue evidence="12">Testes</tissue>
    </source>
</reference>
<dbReference type="PANTHER" id="PTHR14647:SF87">
    <property type="entry name" value="PUTATIVE-RELATED"/>
    <property type="match status" value="1"/>
</dbReference>
<dbReference type="RefSeq" id="XP_002738876.1">
    <property type="nucleotide sequence ID" value="XM_002738830.2"/>
</dbReference>
<dbReference type="InterPro" id="IPR027417">
    <property type="entry name" value="P-loop_NTPase"/>
</dbReference>
<evidence type="ECO:0000256" key="10">
    <source>
        <dbReference type="SAM" id="Phobius"/>
    </source>
</evidence>
<proteinExistence type="inferred from homology"/>
<keyword evidence="8 10" id="KW-0472">Membrane</keyword>
<evidence type="ECO:0000256" key="5">
    <source>
        <dbReference type="ARBA" id="ARBA00022968"/>
    </source>
</evidence>
<evidence type="ECO:0000256" key="1">
    <source>
        <dbReference type="ARBA" id="ARBA00004323"/>
    </source>
</evidence>
<evidence type="ECO:0000256" key="6">
    <source>
        <dbReference type="ARBA" id="ARBA00022989"/>
    </source>
</evidence>
<keyword evidence="6 10" id="KW-1133">Transmembrane helix</keyword>
<feature type="transmembrane region" description="Helical" evidence="10">
    <location>
        <begin position="7"/>
        <end position="27"/>
    </location>
</feature>
<evidence type="ECO:0000256" key="3">
    <source>
        <dbReference type="ARBA" id="ARBA00022679"/>
    </source>
</evidence>
<name>A0ABM0GWH5_SACKO</name>
<evidence type="ECO:0000256" key="7">
    <source>
        <dbReference type="ARBA" id="ARBA00023034"/>
    </source>
</evidence>
<evidence type="ECO:0000256" key="4">
    <source>
        <dbReference type="ARBA" id="ARBA00022692"/>
    </source>
</evidence>
<keyword evidence="7" id="KW-0333">Golgi apparatus</keyword>
<organism evidence="11 12">
    <name type="scientific">Saccoglossus kowalevskii</name>
    <name type="common">Acorn worm</name>
    <dbReference type="NCBI Taxonomy" id="10224"/>
    <lineage>
        <taxon>Eukaryota</taxon>
        <taxon>Metazoa</taxon>
        <taxon>Hemichordata</taxon>
        <taxon>Enteropneusta</taxon>
        <taxon>Harrimaniidae</taxon>
        <taxon>Saccoglossus</taxon>
    </lineage>
</organism>
<sequence>MAYVQVRCILGSLIVAGMVLVAILIHISNNMKDAVHPRIKTSEVSNVIDPSPTTSRDIQYKSTDFPTENASCNPVENIVFLKTHKTGSSTVQNILFRYGEKHNLTFALPKPPRINLMGWPEYFNEKFMIQIPGGNYNIFTFHTRFDYEAIKSIMPVNTVYITILRDPVTQYESLFTYHQMQRKLNIPKISEKSSLEVFLENPLKYYKSDGYNGLSRNPSLYDLGFRVDFMDDTHAIRKQIKEVEDVFDFVMLTEYMEESLILLRHLLCWEIEDIVHFKLNSRLGKSKRYVDQLAEGIRGWNHADVALYNYFNATFWGMIKEFGEERMELEVKTLKNKIEELFKFCVKGLTDDVVGFVPQGVQIFSYELNPHARNNTLCKNLIRTEYQFTYRLKNKYIHSDD</sequence>
<comment type="subcellular location">
    <subcellularLocation>
        <location evidence="1">Golgi apparatus membrane</location>
        <topology evidence="1">Single-pass type II membrane protein</topology>
    </subcellularLocation>
</comment>
<protein>
    <submittedName>
        <fullName evidence="12">Galactosylceramide sulfotransferase-like</fullName>
    </submittedName>
</protein>
<accession>A0ABM0GWH5</accession>
<keyword evidence="9" id="KW-0325">Glycoprotein</keyword>
<dbReference type="Proteomes" id="UP000694865">
    <property type="component" value="Unplaced"/>
</dbReference>
<dbReference type="PANTHER" id="PTHR14647">
    <property type="entry name" value="GALACTOSE-3-O-SULFOTRANSFERASE"/>
    <property type="match status" value="1"/>
</dbReference>
<evidence type="ECO:0000256" key="2">
    <source>
        <dbReference type="ARBA" id="ARBA00008124"/>
    </source>
</evidence>
<keyword evidence="11" id="KW-1185">Reference proteome</keyword>
<keyword evidence="4 10" id="KW-0812">Transmembrane</keyword>
<dbReference type="Pfam" id="PF06990">
    <property type="entry name" value="Gal-3-0_sulfotr"/>
    <property type="match status" value="1"/>
</dbReference>
<evidence type="ECO:0000256" key="8">
    <source>
        <dbReference type="ARBA" id="ARBA00023136"/>
    </source>
</evidence>
<evidence type="ECO:0000313" key="11">
    <source>
        <dbReference type="Proteomes" id="UP000694865"/>
    </source>
</evidence>
<dbReference type="SUPFAM" id="SSF52540">
    <property type="entry name" value="P-loop containing nucleoside triphosphate hydrolases"/>
    <property type="match status" value="1"/>
</dbReference>
<keyword evidence="3" id="KW-0808">Transferase</keyword>
<comment type="similarity">
    <text evidence="2">Belongs to the galactose-3-O-sulfotransferase family.</text>
</comment>
<keyword evidence="5" id="KW-0735">Signal-anchor</keyword>
<dbReference type="Gene3D" id="3.40.50.300">
    <property type="entry name" value="P-loop containing nucleotide triphosphate hydrolases"/>
    <property type="match status" value="1"/>
</dbReference>